<organism evidence="2 3">
    <name type="scientific">Ceratitis capitata</name>
    <name type="common">Mediterranean fruit fly</name>
    <name type="synonym">Tephritis capitata</name>
    <dbReference type="NCBI Taxonomy" id="7213"/>
    <lineage>
        <taxon>Eukaryota</taxon>
        <taxon>Metazoa</taxon>
        <taxon>Ecdysozoa</taxon>
        <taxon>Arthropoda</taxon>
        <taxon>Hexapoda</taxon>
        <taxon>Insecta</taxon>
        <taxon>Pterygota</taxon>
        <taxon>Neoptera</taxon>
        <taxon>Endopterygota</taxon>
        <taxon>Diptera</taxon>
        <taxon>Brachycera</taxon>
        <taxon>Muscomorpha</taxon>
        <taxon>Tephritoidea</taxon>
        <taxon>Tephritidae</taxon>
        <taxon>Ceratitis</taxon>
        <taxon>Ceratitis</taxon>
    </lineage>
</organism>
<keyword evidence="1" id="KW-1133">Transmembrane helix</keyword>
<gene>
    <name evidence="2" type="ORF">CCAP1982_LOCUS21191</name>
</gene>
<proteinExistence type="predicted"/>
<feature type="transmembrane region" description="Helical" evidence="1">
    <location>
        <begin position="138"/>
        <end position="156"/>
    </location>
</feature>
<dbReference type="Proteomes" id="UP000606786">
    <property type="component" value="Unassembled WGS sequence"/>
</dbReference>
<dbReference type="SUPFAM" id="SSF49265">
    <property type="entry name" value="Fibronectin type III"/>
    <property type="match status" value="1"/>
</dbReference>
<dbReference type="InterPro" id="IPR013783">
    <property type="entry name" value="Ig-like_fold"/>
</dbReference>
<dbReference type="InterPro" id="IPR036116">
    <property type="entry name" value="FN3_sf"/>
</dbReference>
<comment type="caution">
    <text evidence="2">The sequence shown here is derived from an EMBL/GenBank/DDBJ whole genome shotgun (WGS) entry which is preliminary data.</text>
</comment>
<evidence type="ECO:0000256" key="1">
    <source>
        <dbReference type="SAM" id="Phobius"/>
    </source>
</evidence>
<sequence length="194" mass="22393">MEIMTFSILCESAFSSRCECIAFEYESAPFPPKNLKVDRKYIRESTYSLNVTWDKPEHPISSYIIVIVDGFDTFGREYNFTVNKSSTVYFIPEIELNGTLFDVHLIACTPGGNASVFTQEVNNRTLLLPENSQLNAKYVAAMIVALSCLGFIFFYGRYRYAKYKRHQQRCKYFRDLESKAPIDPKATFDFPTKI</sequence>
<dbReference type="EMBL" id="CAJHJT010000056">
    <property type="protein sequence ID" value="CAD7013118.1"/>
    <property type="molecule type" value="Genomic_DNA"/>
</dbReference>
<evidence type="ECO:0000313" key="3">
    <source>
        <dbReference type="Proteomes" id="UP000606786"/>
    </source>
</evidence>
<dbReference type="Gene3D" id="2.60.40.10">
    <property type="entry name" value="Immunoglobulins"/>
    <property type="match status" value="1"/>
</dbReference>
<keyword evidence="1" id="KW-0472">Membrane</keyword>
<evidence type="ECO:0000313" key="2">
    <source>
        <dbReference type="EMBL" id="CAD7013118.1"/>
    </source>
</evidence>
<reference evidence="2" key="1">
    <citation type="submission" date="2020-11" db="EMBL/GenBank/DDBJ databases">
        <authorList>
            <person name="Whitehead M."/>
        </authorList>
    </citation>
    <scope>NUCLEOTIDE SEQUENCE</scope>
    <source>
        <strain evidence="2">EGII</strain>
    </source>
</reference>
<dbReference type="OrthoDB" id="3256376at2759"/>
<name>A0A811VA51_CERCA</name>
<protein>
    <submittedName>
        <fullName evidence="2">(Mediterranean fruit fly) hypothetical protein</fullName>
    </submittedName>
</protein>
<keyword evidence="1" id="KW-0812">Transmembrane</keyword>
<dbReference type="AlphaFoldDB" id="A0A811VA51"/>
<keyword evidence="3" id="KW-1185">Reference proteome</keyword>
<accession>A0A811VA51</accession>